<dbReference type="AlphaFoldDB" id="A0AA39UF11"/>
<comment type="caution">
    <text evidence="1">The sequence shown here is derived from an EMBL/GenBank/DDBJ whole genome shotgun (WGS) entry which is preliminary data.</text>
</comment>
<evidence type="ECO:0000313" key="2">
    <source>
        <dbReference type="Proteomes" id="UP001175228"/>
    </source>
</evidence>
<protein>
    <submittedName>
        <fullName evidence="1">Uncharacterized protein</fullName>
    </submittedName>
</protein>
<dbReference type="Proteomes" id="UP001175228">
    <property type="component" value="Unassembled WGS sequence"/>
</dbReference>
<gene>
    <name evidence="1" type="ORF">EDD18DRAFT_168419</name>
</gene>
<name>A0AA39UF11_9AGAR</name>
<evidence type="ECO:0000313" key="1">
    <source>
        <dbReference type="EMBL" id="KAK0476265.1"/>
    </source>
</evidence>
<organism evidence="1 2">
    <name type="scientific">Armillaria luteobubalina</name>
    <dbReference type="NCBI Taxonomy" id="153913"/>
    <lineage>
        <taxon>Eukaryota</taxon>
        <taxon>Fungi</taxon>
        <taxon>Dikarya</taxon>
        <taxon>Basidiomycota</taxon>
        <taxon>Agaricomycotina</taxon>
        <taxon>Agaricomycetes</taxon>
        <taxon>Agaricomycetidae</taxon>
        <taxon>Agaricales</taxon>
        <taxon>Marasmiineae</taxon>
        <taxon>Physalacriaceae</taxon>
        <taxon>Armillaria</taxon>
    </lineage>
</organism>
<sequence>MNGVLVNIRPLASRCLDRSKVKSAAVSQKKSHCSTIIASIEHRASNPHRPCQAQTNFFRIAPSTTRRFKQQIPNLVYGLKSVCQEAYAQGSRALFFASILGLDVLEVMDLKIFTSRLPFFLLILGQRPDLPCNNTRTTAFLMRDGEPSIPVAFPSSYHSPQFLYFYFRMEERNSLQGTVYYSRRLARRKAFEGELVTNQVSRCRKILLDSLGGDLPSSSNTLGRRKTMSSLILLFPHVVSTAVSHLSSSLARVQAS</sequence>
<accession>A0AA39UF11</accession>
<proteinExistence type="predicted"/>
<dbReference type="EMBL" id="JAUEPU010000136">
    <property type="protein sequence ID" value="KAK0476265.1"/>
    <property type="molecule type" value="Genomic_DNA"/>
</dbReference>
<keyword evidence="2" id="KW-1185">Reference proteome</keyword>
<reference evidence="1" key="1">
    <citation type="submission" date="2023-06" db="EMBL/GenBank/DDBJ databases">
        <authorList>
            <consortium name="Lawrence Berkeley National Laboratory"/>
            <person name="Ahrendt S."/>
            <person name="Sahu N."/>
            <person name="Indic B."/>
            <person name="Wong-Bajracharya J."/>
            <person name="Merenyi Z."/>
            <person name="Ke H.-M."/>
            <person name="Monk M."/>
            <person name="Kocsube S."/>
            <person name="Drula E."/>
            <person name="Lipzen A."/>
            <person name="Balint B."/>
            <person name="Henrissat B."/>
            <person name="Andreopoulos B."/>
            <person name="Martin F.M."/>
            <person name="Harder C.B."/>
            <person name="Rigling D."/>
            <person name="Ford K.L."/>
            <person name="Foster G.D."/>
            <person name="Pangilinan J."/>
            <person name="Papanicolaou A."/>
            <person name="Barry K."/>
            <person name="LaButti K."/>
            <person name="Viragh M."/>
            <person name="Koriabine M."/>
            <person name="Yan M."/>
            <person name="Riley R."/>
            <person name="Champramary S."/>
            <person name="Plett K.L."/>
            <person name="Tsai I.J."/>
            <person name="Slot J."/>
            <person name="Sipos G."/>
            <person name="Plett J."/>
            <person name="Nagy L.G."/>
            <person name="Grigoriev I.V."/>
        </authorList>
    </citation>
    <scope>NUCLEOTIDE SEQUENCE</scope>
    <source>
        <strain evidence="1">HWK02</strain>
    </source>
</reference>